<comment type="similarity">
    <text evidence="5">Belongs to the TatC family.</text>
</comment>
<dbReference type="PANTHER" id="PTHR30371:SF0">
    <property type="entry name" value="SEC-INDEPENDENT PROTEIN TRANSLOCASE PROTEIN TATC, CHLOROPLASTIC-RELATED"/>
    <property type="match status" value="1"/>
</dbReference>
<feature type="transmembrane region" description="Helical" evidence="5">
    <location>
        <begin position="246"/>
        <end position="264"/>
    </location>
</feature>
<sequence>MKAPFWDHVEELRKTLLRCLFSIGVGFLLCLLAYKPLLHFLIQPLQSSQWTETSIVRKKLTNSTQQDQVVHLTPDMMVAPSFANESIKQNASTYVVPAGQSIVIDIVQNGSKLILTSPLEGISTVVKLSFWFGLAGSSPLWIWYILRFISPALSINKQRLLLKAFFLTIALFGLGVYVAYRLTIPLANAYFMHFNQGLGINLWSLSSYLEYTIILMLGNGLAFEGGAILLLLVQGGVISQNTMRKYRRHAIVGIFLLSAILTPPDVLSQILLAVPLICFYELAILYANWLDLKNKNEEKIAFDN</sequence>
<dbReference type="EMBL" id="JSAM01000111">
    <property type="protein sequence ID" value="KIA76620.1"/>
    <property type="molecule type" value="Genomic_DNA"/>
</dbReference>
<dbReference type="GO" id="GO:0009977">
    <property type="term" value="F:proton motive force dependent protein transmembrane transporter activity"/>
    <property type="evidence" value="ECO:0007669"/>
    <property type="project" value="TreeGrafter"/>
</dbReference>
<dbReference type="PATRIC" id="fig|83552.4.peg.2269"/>
<keyword evidence="4 5" id="KW-0472">Membrane</keyword>
<keyword evidence="2 5" id="KW-0812">Transmembrane</keyword>
<feature type="transmembrane region" description="Helical" evidence="5">
    <location>
        <begin position="128"/>
        <end position="148"/>
    </location>
</feature>
<dbReference type="GO" id="GO:0033281">
    <property type="term" value="C:TAT protein transport complex"/>
    <property type="evidence" value="ECO:0007669"/>
    <property type="project" value="UniProtKB-UniRule"/>
</dbReference>
<dbReference type="RefSeq" id="WP_013925759.1">
    <property type="nucleotide sequence ID" value="NZ_JSAM01000111.1"/>
</dbReference>
<protein>
    <recommendedName>
        <fullName evidence="5">Sec-independent protein translocase protein TatC</fullName>
    </recommendedName>
</protein>
<comment type="caution">
    <text evidence="6">The sequence shown here is derived from an EMBL/GenBank/DDBJ whole genome shotgun (WGS) entry which is preliminary data.</text>
</comment>
<evidence type="ECO:0000256" key="3">
    <source>
        <dbReference type="ARBA" id="ARBA00022989"/>
    </source>
</evidence>
<proteinExistence type="inferred from homology"/>
<comment type="subunit">
    <text evidence="5">Forms a complex with TatA.</text>
</comment>
<dbReference type="InterPro" id="IPR002033">
    <property type="entry name" value="TatC"/>
</dbReference>
<evidence type="ECO:0000313" key="6">
    <source>
        <dbReference type="EMBL" id="KIA76620.1"/>
    </source>
</evidence>
<accession>A0A0C1C672</accession>
<keyword evidence="3 5" id="KW-1133">Transmembrane helix</keyword>
<reference evidence="6 7" key="1">
    <citation type="journal article" date="2014" name="Mol. Biol. Evol.">
        <title>Massive expansion of Ubiquitination-related gene families within the Chlamydiae.</title>
        <authorList>
            <person name="Domman D."/>
            <person name="Collingro A."/>
            <person name="Lagkouvardos I."/>
            <person name="Gehre L."/>
            <person name="Weinmaier T."/>
            <person name="Rattei T."/>
            <person name="Subtil A."/>
            <person name="Horn M."/>
        </authorList>
    </citation>
    <scope>NUCLEOTIDE SEQUENCE [LARGE SCALE GENOMIC DNA]</scope>
    <source>
        <strain evidence="6 7">OEW1</strain>
    </source>
</reference>
<dbReference type="Pfam" id="PF00902">
    <property type="entry name" value="TatC"/>
    <property type="match status" value="1"/>
</dbReference>
<dbReference type="NCBIfam" id="TIGR00945">
    <property type="entry name" value="tatC"/>
    <property type="match status" value="1"/>
</dbReference>
<dbReference type="HAMAP" id="MF_00902">
    <property type="entry name" value="TatC"/>
    <property type="match status" value="1"/>
</dbReference>
<dbReference type="Proteomes" id="UP000031307">
    <property type="component" value="Unassembled WGS sequence"/>
</dbReference>
<evidence type="ECO:0000313" key="7">
    <source>
        <dbReference type="Proteomes" id="UP000031307"/>
    </source>
</evidence>
<evidence type="ECO:0000256" key="4">
    <source>
        <dbReference type="ARBA" id="ARBA00023136"/>
    </source>
</evidence>
<feature type="transmembrane region" description="Helical" evidence="5">
    <location>
        <begin position="270"/>
        <end position="290"/>
    </location>
</feature>
<keyword evidence="5" id="KW-0811">Translocation</keyword>
<comment type="subcellular location">
    <subcellularLocation>
        <location evidence="5">Cell membrane</location>
        <topology evidence="5">Multi-pass membrane protein</topology>
    </subcellularLocation>
    <subcellularLocation>
        <location evidence="1">Membrane</location>
        <topology evidence="1">Multi-pass membrane protein</topology>
    </subcellularLocation>
</comment>
<comment type="function">
    <text evidence="5">Part of the twin-arginine translocation (Tat) system that transports large folded proteins containing a characteristic twin-arginine motif in their signal peptide across membranes.</text>
</comment>
<dbReference type="GO" id="GO:0043953">
    <property type="term" value="P:protein transport by the Tat complex"/>
    <property type="evidence" value="ECO:0007669"/>
    <property type="project" value="UniProtKB-UniRule"/>
</dbReference>
<dbReference type="AlphaFoldDB" id="A0A0C1C672"/>
<dbReference type="PANTHER" id="PTHR30371">
    <property type="entry name" value="SEC-INDEPENDENT PROTEIN TRANSLOCASE PROTEIN TATC"/>
    <property type="match status" value="1"/>
</dbReference>
<keyword evidence="5" id="KW-0653">Protein transport</keyword>
<keyword evidence="5" id="KW-0813">Transport</keyword>
<keyword evidence="5" id="KW-1003">Cell membrane</keyword>
<evidence type="ECO:0000256" key="1">
    <source>
        <dbReference type="ARBA" id="ARBA00004141"/>
    </source>
</evidence>
<feature type="transmembrane region" description="Helical" evidence="5">
    <location>
        <begin position="15"/>
        <end position="34"/>
    </location>
</feature>
<feature type="transmembrane region" description="Helical" evidence="5">
    <location>
        <begin position="211"/>
        <end position="234"/>
    </location>
</feature>
<gene>
    <name evidence="5 6" type="primary">tatC</name>
    <name evidence="6" type="ORF">DB43_AA00450</name>
</gene>
<name>A0A0C1C672_9BACT</name>
<feature type="transmembrane region" description="Helical" evidence="5">
    <location>
        <begin position="160"/>
        <end position="180"/>
    </location>
</feature>
<evidence type="ECO:0000256" key="5">
    <source>
        <dbReference type="HAMAP-Rule" id="MF_00902"/>
    </source>
</evidence>
<evidence type="ECO:0000256" key="2">
    <source>
        <dbReference type="ARBA" id="ARBA00022692"/>
    </source>
</evidence>
<organism evidence="6 7">
    <name type="scientific">Parachlamydia acanthamoebae</name>
    <dbReference type="NCBI Taxonomy" id="83552"/>
    <lineage>
        <taxon>Bacteria</taxon>
        <taxon>Pseudomonadati</taxon>
        <taxon>Chlamydiota</taxon>
        <taxon>Chlamydiia</taxon>
        <taxon>Parachlamydiales</taxon>
        <taxon>Parachlamydiaceae</taxon>
        <taxon>Parachlamydia</taxon>
    </lineage>
</organism>
<dbReference type="OMA" id="LLEFNVW"/>
<dbReference type="GO" id="GO:0065002">
    <property type="term" value="P:intracellular protein transmembrane transport"/>
    <property type="evidence" value="ECO:0007669"/>
    <property type="project" value="TreeGrafter"/>
</dbReference>